<proteinExistence type="inferred from homology"/>
<evidence type="ECO:0000256" key="13">
    <source>
        <dbReference type="SAM" id="Phobius"/>
    </source>
</evidence>
<dbReference type="AlphaFoldDB" id="A0A7J9H4C6"/>
<dbReference type="Pfam" id="PF00139">
    <property type="entry name" value="Lectin_legB"/>
    <property type="match status" value="1"/>
</dbReference>
<evidence type="ECO:0000256" key="9">
    <source>
        <dbReference type="ARBA" id="ARBA00022989"/>
    </source>
</evidence>
<keyword evidence="11" id="KW-0675">Receptor</keyword>
<evidence type="ECO:0000256" key="5">
    <source>
        <dbReference type="ARBA" id="ARBA00022729"/>
    </source>
</evidence>
<keyword evidence="17" id="KW-1185">Reference proteome</keyword>
<dbReference type="InterPro" id="IPR000719">
    <property type="entry name" value="Prot_kinase_dom"/>
</dbReference>
<evidence type="ECO:0000256" key="6">
    <source>
        <dbReference type="ARBA" id="ARBA00022734"/>
    </source>
</evidence>
<gene>
    <name evidence="16" type="ORF">Gohar_014360</name>
</gene>
<dbReference type="GO" id="GO:0005524">
    <property type="term" value="F:ATP binding"/>
    <property type="evidence" value="ECO:0007669"/>
    <property type="project" value="UniProtKB-UniRule"/>
</dbReference>
<accession>A0A7J9H4C6</accession>
<dbReference type="GO" id="GO:0004672">
    <property type="term" value="F:protein kinase activity"/>
    <property type="evidence" value="ECO:0007669"/>
    <property type="project" value="InterPro"/>
</dbReference>
<feature type="domain" description="Protein kinase" evidence="15">
    <location>
        <begin position="310"/>
        <end position="520"/>
    </location>
</feature>
<keyword evidence="6" id="KW-0430">Lectin</keyword>
<feature type="signal peptide" evidence="14">
    <location>
        <begin position="1"/>
        <end position="19"/>
    </location>
</feature>
<feature type="transmembrane region" description="Helical" evidence="13">
    <location>
        <begin position="253"/>
        <end position="278"/>
    </location>
</feature>
<dbReference type="InterPro" id="IPR017441">
    <property type="entry name" value="Protein_kinase_ATP_BS"/>
</dbReference>
<dbReference type="Gene3D" id="2.60.120.200">
    <property type="match status" value="2"/>
</dbReference>
<dbReference type="SUPFAM" id="SSF49899">
    <property type="entry name" value="Concanavalin A-like lectins/glucanases"/>
    <property type="match status" value="1"/>
</dbReference>
<dbReference type="InterPro" id="IPR011009">
    <property type="entry name" value="Kinase-like_dom_sf"/>
</dbReference>
<comment type="similarity">
    <text evidence="2">In the N-terminal section; belongs to the leguminous lectin family.</text>
</comment>
<comment type="subcellular location">
    <subcellularLocation>
        <location evidence="1">Membrane</location>
        <topology evidence="1">Single-pass type I membrane protein</topology>
    </subcellularLocation>
</comment>
<evidence type="ECO:0000256" key="1">
    <source>
        <dbReference type="ARBA" id="ARBA00004479"/>
    </source>
</evidence>
<reference evidence="16 17" key="1">
    <citation type="journal article" date="2019" name="Genome Biol. Evol.">
        <title>Insights into the evolution of the New World diploid cottons (Gossypium, subgenus Houzingenia) based on genome sequencing.</title>
        <authorList>
            <person name="Grover C.E."/>
            <person name="Arick M.A. 2nd"/>
            <person name="Thrash A."/>
            <person name="Conover J.L."/>
            <person name="Sanders W.S."/>
            <person name="Peterson D.G."/>
            <person name="Frelichowski J.E."/>
            <person name="Scheffler J.A."/>
            <person name="Scheffler B.E."/>
            <person name="Wendel J.F."/>
        </authorList>
    </citation>
    <scope>NUCLEOTIDE SEQUENCE [LARGE SCALE GENOMIC DNA]</scope>
    <source>
        <strain evidence="16">0</strain>
        <tissue evidence="16">Leaf</tissue>
    </source>
</reference>
<name>A0A7J9H4C6_9ROSI</name>
<evidence type="ECO:0000313" key="17">
    <source>
        <dbReference type="Proteomes" id="UP000593560"/>
    </source>
</evidence>
<dbReference type="EMBL" id="JABFAD010000007">
    <property type="protein sequence ID" value="MBA0804214.1"/>
    <property type="molecule type" value="Genomic_DNA"/>
</dbReference>
<dbReference type="GO" id="GO:0051707">
    <property type="term" value="P:response to other organism"/>
    <property type="evidence" value="ECO:0007669"/>
    <property type="project" value="UniProtKB-ARBA"/>
</dbReference>
<dbReference type="SUPFAM" id="SSF56112">
    <property type="entry name" value="Protein kinase-like (PK-like)"/>
    <property type="match status" value="1"/>
</dbReference>
<sequence length="520" mass="57506">MFTISLPLLFFLIVSPSSSQPTEFFFSGFKHLIDPNNLTLADEAEIEKNGVLRLTNHTHFLQVPDLISGDGFAFIITPSENLKASSGQYLGMLNAADPGNLSNHLVGIEFDTVQNLEFKDIDDNHVGIDINSLVSNASVAAGYYRQGSSTKQNLSLKSGKPIQAWIDYDSIDNVINITIAPSSKRPTTPIVSFHVDLSSFLNEFMYVGFSASTGQLASSHYVLGWSFKINGQAQTLDLSSLPSFSRPPKKHTALTVGMSVSSANIVLIVLSVAIYFMIKMKNVDVVEDWELEIGPQRYTYHELKQATDGFSDKTFLGQGGFGRVYKGTLKNSKPDVAVKRVSHESKQGLREFMSEISSLGRLRHRNFVQLLGWCRRRGDLLLVYGFMANGSLDKLLVVGTLGYLVPELFKTGKATTSSDVYAFGALLLEVACERRPVEHKALPEEMVLVDWLQGQYNESEIMMVLKLGFICSNDVPALRPSMRQIVLYLDGEAELPENLRPQAAFDGNAEEAPMLHDSLV</sequence>
<evidence type="ECO:0000313" key="16">
    <source>
        <dbReference type="EMBL" id="MBA0804214.1"/>
    </source>
</evidence>
<protein>
    <recommendedName>
        <fullName evidence="15">Protein kinase domain-containing protein</fullName>
    </recommendedName>
</protein>
<feature type="binding site" evidence="12">
    <location>
        <position position="339"/>
    </location>
    <ligand>
        <name>ATP</name>
        <dbReference type="ChEBI" id="CHEBI:30616"/>
    </ligand>
</feature>
<evidence type="ECO:0000256" key="11">
    <source>
        <dbReference type="ARBA" id="ARBA00023170"/>
    </source>
</evidence>
<dbReference type="OrthoDB" id="543442at2759"/>
<evidence type="ECO:0000256" key="14">
    <source>
        <dbReference type="SAM" id="SignalP"/>
    </source>
</evidence>
<dbReference type="Pfam" id="PF07714">
    <property type="entry name" value="PK_Tyr_Ser-Thr"/>
    <property type="match status" value="1"/>
</dbReference>
<dbReference type="GO" id="GO:0006952">
    <property type="term" value="P:defense response"/>
    <property type="evidence" value="ECO:0007669"/>
    <property type="project" value="UniProtKB-ARBA"/>
</dbReference>
<dbReference type="GO" id="GO:0016020">
    <property type="term" value="C:membrane"/>
    <property type="evidence" value="ECO:0007669"/>
    <property type="project" value="UniProtKB-SubCell"/>
</dbReference>
<dbReference type="Gene3D" id="3.30.200.20">
    <property type="entry name" value="Phosphorylase Kinase, domain 1"/>
    <property type="match status" value="1"/>
</dbReference>
<dbReference type="InterPro" id="IPR001220">
    <property type="entry name" value="Legume_lectin_dom"/>
</dbReference>
<dbReference type="PANTHER" id="PTHR27007">
    <property type="match status" value="1"/>
</dbReference>
<evidence type="ECO:0000256" key="4">
    <source>
        <dbReference type="ARBA" id="ARBA00022692"/>
    </source>
</evidence>
<dbReference type="PROSITE" id="PS50011">
    <property type="entry name" value="PROTEIN_KINASE_DOM"/>
    <property type="match status" value="1"/>
</dbReference>
<dbReference type="InterPro" id="IPR001245">
    <property type="entry name" value="Ser-Thr/Tyr_kinase_cat_dom"/>
</dbReference>
<dbReference type="Gene3D" id="1.10.510.10">
    <property type="entry name" value="Transferase(Phosphotransferase) domain 1"/>
    <property type="match status" value="1"/>
</dbReference>
<comment type="caution">
    <text evidence="16">The sequence shown here is derived from an EMBL/GenBank/DDBJ whole genome shotgun (WGS) entry which is preliminary data.</text>
</comment>
<dbReference type="InterPro" id="IPR013320">
    <property type="entry name" value="ConA-like_dom_sf"/>
</dbReference>
<evidence type="ECO:0000256" key="3">
    <source>
        <dbReference type="ARBA" id="ARBA00010217"/>
    </source>
</evidence>
<organism evidence="16 17">
    <name type="scientific">Gossypium harknessii</name>
    <dbReference type="NCBI Taxonomy" id="34285"/>
    <lineage>
        <taxon>Eukaryota</taxon>
        <taxon>Viridiplantae</taxon>
        <taxon>Streptophyta</taxon>
        <taxon>Embryophyta</taxon>
        <taxon>Tracheophyta</taxon>
        <taxon>Spermatophyta</taxon>
        <taxon>Magnoliopsida</taxon>
        <taxon>eudicotyledons</taxon>
        <taxon>Gunneridae</taxon>
        <taxon>Pentapetalae</taxon>
        <taxon>rosids</taxon>
        <taxon>malvids</taxon>
        <taxon>Malvales</taxon>
        <taxon>Malvaceae</taxon>
        <taxon>Malvoideae</taxon>
        <taxon>Gossypium</taxon>
    </lineage>
</organism>
<evidence type="ECO:0000256" key="2">
    <source>
        <dbReference type="ARBA" id="ARBA00008536"/>
    </source>
</evidence>
<feature type="chain" id="PRO_5029482105" description="Protein kinase domain-containing protein" evidence="14">
    <location>
        <begin position="20"/>
        <end position="520"/>
    </location>
</feature>
<keyword evidence="7 12" id="KW-0547">Nucleotide-binding</keyword>
<dbReference type="InterPro" id="IPR050528">
    <property type="entry name" value="L-type_Lectin-RKs"/>
</dbReference>
<evidence type="ECO:0000259" key="15">
    <source>
        <dbReference type="PROSITE" id="PS50011"/>
    </source>
</evidence>
<dbReference type="PROSITE" id="PS00107">
    <property type="entry name" value="PROTEIN_KINASE_ATP"/>
    <property type="match status" value="1"/>
</dbReference>
<dbReference type="FunFam" id="3.30.200.20:FF:000168">
    <property type="entry name" value="L-type lectin-domain containing receptor kinase IX.1"/>
    <property type="match status" value="1"/>
</dbReference>
<keyword evidence="8 12" id="KW-0067">ATP-binding</keyword>
<evidence type="ECO:0000256" key="8">
    <source>
        <dbReference type="ARBA" id="ARBA00022840"/>
    </source>
</evidence>
<keyword evidence="5 14" id="KW-0732">Signal</keyword>
<dbReference type="CDD" id="cd06899">
    <property type="entry name" value="lectin_legume_LecRK_Arcelin_ConA"/>
    <property type="match status" value="1"/>
</dbReference>
<comment type="similarity">
    <text evidence="3">In the C-terminal section; belongs to the protein kinase superfamily. Ser/Thr protein kinase family.</text>
</comment>
<evidence type="ECO:0000256" key="7">
    <source>
        <dbReference type="ARBA" id="ARBA00022741"/>
    </source>
</evidence>
<dbReference type="GO" id="GO:0030246">
    <property type="term" value="F:carbohydrate binding"/>
    <property type="evidence" value="ECO:0007669"/>
    <property type="project" value="UniProtKB-KW"/>
</dbReference>
<keyword evidence="4 13" id="KW-0812">Transmembrane</keyword>
<keyword evidence="10 13" id="KW-0472">Membrane</keyword>
<evidence type="ECO:0000256" key="10">
    <source>
        <dbReference type="ARBA" id="ARBA00023136"/>
    </source>
</evidence>
<dbReference type="Proteomes" id="UP000593560">
    <property type="component" value="Unassembled WGS sequence"/>
</dbReference>
<keyword evidence="9 13" id="KW-1133">Transmembrane helix</keyword>
<evidence type="ECO:0000256" key="12">
    <source>
        <dbReference type="PROSITE-ProRule" id="PRU10141"/>
    </source>
</evidence>